<feature type="signal peptide" evidence="1">
    <location>
        <begin position="1"/>
        <end position="17"/>
    </location>
</feature>
<dbReference type="Gene3D" id="3.10.20.310">
    <property type="entry name" value="membrane protein fhac"/>
    <property type="match status" value="1"/>
</dbReference>
<organism evidence="2">
    <name type="scientific">Gracilaria gracilis</name>
    <name type="common">Red alga</name>
    <dbReference type="NCBI Taxonomy" id="2777"/>
    <lineage>
        <taxon>Eukaryota</taxon>
        <taxon>Rhodophyta</taxon>
        <taxon>Florideophyceae</taxon>
        <taxon>Rhodymeniophycidae</taxon>
        <taxon>Gracilariales</taxon>
        <taxon>Gracilariaceae</taxon>
        <taxon>Gracilaria</taxon>
    </lineage>
</organism>
<gene>
    <name evidence="2" type="primary">orf225</name>
</gene>
<reference evidence="2" key="1">
    <citation type="submission" date="2018-05" db="EMBL/GenBank/DDBJ databases">
        <title>Organellar genomes of Gracilariaceae.</title>
        <authorList>
            <person name="Iha C."/>
            <person name="Oliveira M.C."/>
        </authorList>
    </citation>
    <scope>NUCLEOTIDE SEQUENCE</scope>
</reference>
<proteinExistence type="predicted"/>
<keyword evidence="1" id="KW-0732">Signal</keyword>
<sequence length="225" mass="26824">MPLILIHLLVIINSLLSYNPKAIRYIKYYAMVSNNIHLQKTLNSTEFNHIQIRINPCNKYLLHNIKHCKQNPYNKKNFHFQDKSLEKYINVLKNCGCISSVNKYTTLYTKYKQTILNIAIYPIINQITIREYKKLKICPNFLHKLFKYQLGLPKNQLLLDYIFHQINTWYSLHGYQWSRIKIKNTSQANLLDLIINEGKIYSVRIECKNQQIKKNTNFINCIILL</sequence>
<feature type="chain" id="PRO_5016856562" description="POTRA domain-containing protein" evidence="1">
    <location>
        <begin position="18"/>
        <end position="225"/>
    </location>
</feature>
<keyword evidence="2" id="KW-0150">Chloroplast</keyword>
<dbReference type="EMBL" id="MH396011">
    <property type="protein sequence ID" value="AXI96502.1"/>
    <property type="molecule type" value="Genomic_DNA"/>
</dbReference>
<keyword evidence="2" id="KW-0934">Plastid</keyword>
<name>A0A345U7R6_GRAGA</name>
<evidence type="ECO:0000313" key="2">
    <source>
        <dbReference type="EMBL" id="AXI96502.1"/>
    </source>
</evidence>
<evidence type="ECO:0000256" key="1">
    <source>
        <dbReference type="SAM" id="SignalP"/>
    </source>
</evidence>
<dbReference type="AlphaFoldDB" id="A0A345U7R6"/>
<accession>A0A345U7R6</accession>
<geneLocation type="chloroplast" evidence="2"/>
<evidence type="ECO:0008006" key="3">
    <source>
        <dbReference type="Google" id="ProtNLM"/>
    </source>
</evidence>
<protein>
    <recommendedName>
        <fullName evidence="3">POTRA domain-containing protein</fullName>
    </recommendedName>
</protein>
<dbReference type="RefSeq" id="YP_009510829.1">
    <property type="nucleotide sequence ID" value="NC_039141.1"/>
</dbReference>
<dbReference type="GeneID" id="37623246"/>